<dbReference type="InterPro" id="IPR036264">
    <property type="entry name" value="Bact_exopeptidase_dim_dom"/>
</dbReference>
<dbReference type="RefSeq" id="WP_083732499.1">
    <property type="nucleotide sequence ID" value="NZ_CP017641.1"/>
</dbReference>
<dbReference type="Gene3D" id="3.30.70.360">
    <property type="match status" value="1"/>
</dbReference>
<keyword evidence="2 7" id="KW-0479">Metal-binding</keyword>
<gene>
    <name evidence="9" type="primary">pepT</name>
    <name evidence="9" type="ORF">Fuma_06643</name>
</gene>
<evidence type="ECO:0000256" key="6">
    <source>
        <dbReference type="PIRSR" id="PIRSR001123-1"/>
    </source>
</evidence>
<dbReference type="Pfam" id="PF07687">
    <property type="entry name" value="M20_dimer"/>
    <property type="match status" value="1"/>
</dbReference>
<accession>A0A1P8WSB9</accession>
<protein>
    <submittedName>
        <fullName evidence="9">Peptidase T</fullName>
        <ecNumber evidence="9">3.4.11.4</ecNumber>
    </submittedName>
</protein>
<reference evidence="9 10" key="1">
    <citation type="journal article" date="2016" name="Front. Microbiol.">
        <title>Fuerstia marisgermanicae gen. nov., sp. nov., an Unusual Member of the Phylum Planctomycetes from the German Wadden Sea.</title>
        <authorList>
            <person name="Kohn T."/>
            <person name="Heuer A."/>
            <person name="Jogler M."/>
            <person name="Vollmers J."/>
            <person name="Boedeker C."/>
            <person name="Bunk B."/>
            <person name="Rast P."/>
            <person name="Borchert D."/>
            <person name="Glockner I."/>
            <person name="Freese H.M."/>
            <person name="Klenk H.P."/>
            <person name="Overmann J."/>
            <person name="Kaster A.K."/>
            <person name="Rohde M."/>
            <person name="Wiegand S."/>
            <person name="Jogler C."/>
        </authorList>
    </citation>
    <scope>NUCLEOTIDE SEQUENCE [LARGE SCALE GENOMIC DNA]</scope>
    <source>
        <strain evidence="9 10">NH11</strain>
    </source>
</reference>
<organism evidence="9 10">
    <name type="scientific">Fuerstiella marisgermanici</name>
    <dbReference type="NCBI Taxonomy" id="1891926"/>
    <lineage>
        <taxon>Bacteria</taxon>
        <taxon>Pseudomonadati</taxon>
        <taxon>Planctomycetota</taxon>
        <taxon>Planctomycetia</taxon>
        <taxon>Planctomycetales</taxon>
        <taxon>Planctomycetaceae</taxon>
        <taxon>Fuerstiella</taxon>
    </lineage>
</organism>
<dbReference type="Pfam" id="PF01546">
    <property type="entry name" value="Peptidase_M20"/>
    <property type="match status" value="1"/>
</dbReference>
<dbReference type="PIRSF" id="PIRSF001123">
    <property type="entry name" value="PepA_GA"/>
    <property type="match status" value="1"/>
</dbReference>
<keyword evidence="3 9" id="KW-0378">Hydrolase</keyword>
<dbReference type="AlphaFoldDB" id="A0A1P8WSB9"/>
<comment type="similarity">
    <text evidence="5">Belongs to the peptidase M42 family.</text>
</comment>
<dbReference type="GO" id="GO:0045148">
    <property type="term" value="F:tripeptide aminopeptidase activity"/>
    <property type="evidence" value="ECO:0007669"/>
    <property type="project" value="UniProtKB-EC"/>
</dbReference>
<feature type="domain" description="Peptidase M20 dimerisation" evidence="8">
    <location>
        <begin position="183"/>
        <end position="287"/>
    </location>
</feature>
<keyword evidence="4" id="KW-0862">Zinc</keyword>
<keyword evidence="10" id="KW-1185">Reference proteome</keyword>
<dbReference type="EMBL" id="CP017641">
    <property type="protein sequence ID" value="APZ96967.1"/>
    <property type="molecule type" value="Genomic_DNA"/>
</dbReference>
<evidence type="ECO:0000259" key="8">
    <source>
        <dbReference type="Pfam" id="PF07687"/>
    </source>
</evidence>
<dbReference type="PANTHER" id="PTHR42994">
    <property type="entry name" value="PEPTIDASE T"/>
    <property type="match status" value="1"/>
</dbReference>
<evidence type="ECO:0000256" key="5">
    <source>
        <dbReference type="PIRNR" id="PIRNR001123"/>
    </source>
</evidence>
<dbReference type="OrthoDB" id="9804934at2"/>
<comment type="cofactor">
    <cofactor evidence="7">
        <name>a divalent metal cation</name>
        <dbReference type="ChEBI" id="CHEBI:60240"/>
    </cofactor>
    <text evidence="7">Binds 2 divalent metal cations per subunit.</text>
</comment>
<dbReference type="KEGG" id="fmr:Fuma_06643"/>
<dbReference type="Proteomes" id="UP000187735">
    <property type="component" value="Chromosome"/>
</dbReference>
<keyword evidence="9" id="KW-0645">Protease</keyword>
<dbReference type="STRING" id="1891926.Fuma_06643"/>
<dbReference type="PANTHER" id="PTHR42994:SF2">
    <property type="entry name" value="PEPTIDASE"/>
    <property type="match status" value="1"/>
</dbReference>
<dbReference type="EC" id="3.4.11.4" evidence="9"/>
<feature type="binding site" evidence="7">
    <location>
        <position position="114"/>
    </location>
    <ligand>
        <name>Zn(2+)</name>
        <dbReference type="ChEBI" id="CHEBI:29105"/>
        <label>2</label>
    </ligand>
</feature>
<keyword evidence="9" id="KW-0031">Aminopeptidase</keyword>
<evidence type="ECO:0000256" key="1">
    <source>
        <dbReference type="ARBA" id="ARBA00001947"/>
    </source>
</evidence>
<dbReference type="InterPro" id="IPR008007">
    <property type="entry name" value="Peptidase_M42"/>
</dbReference>
<dbReference type="InterPro" id="IPR002933">
    <property type="entry name" value="Peptidase_M20"/>
</dbReference>
<name>A0A1P8WSB9_9PLAN</name>
<evidence type="ECO:0000313" key="9">
    <source>
        <dbReference type="EMBL" id="APZ96967.1"/>
    </source>
</evidence>
<dbReference type="GO" id="GO:0046872">
    <property type="term" value="F:metal ion binding"/>
    <property type="evidence" value="ECO:0007669"/>
    <property type="project" value="UniProtKB-UniRule"/>
</dbReference>
<feature type="binding site" evidence="7">
    <location>
        <position position="114"/>
    </location>
    <ligand>
        <name>Zn(2+)</name>
        <dbReference type="ChEBI" id="CHEBI:29105"/>
        <label>1</label>
    </ligand>
</feature>
<sequence>MIELQNEAAIDRVMQLMAIPGKSCEEAQVSAWIQDTLKKSGVPATAITSDTAHRRSPAGGEVGNLIVKLKGTVKAPRRLLMAHMDTVPLAVGCKPVRKGDSIRPASRSTALGGDDRSGCAVLLTAISEILRQKLPHPPLTLLFAVQEEIGLRGSRFITASKLGKPELCFNWDGRDPAGLIIAAVGATNLTIGIEGIASHAGVHPENGVNAAVVASLAIADLQKNGWHGLVQQGRNKGTSNVGVVEGGAATNVVMPELKVEAEARSHQPAFRKRIVKEFRKAFEAAVKSTTNAAGKRSKLTFEEDTRYEAFSISEKSDCVTVAKEAVAAAGLTPETCICDGGLDANWMSAHGFPTVTMGCGQHDIHTVDESLDIPEFLDACRIATMLASA</sequence>
<evidence type="ECO:0000256" key="2">
    <source>
        <dbReference type="ARBA" id="ARBA00022723"/>
    </source>
</evidence>
<dbReference type="SUPFAM" id="SSF53187">
    <property type="entry name" value="Zn-dependent exopeptidases"/>
    <property type="match status" value="1"/>
</dbReference>
<evidence type="ECO:0000313" key="10">
    <source>
        <dbReference type="Proteomes" id="UP000187735"/>
    </source>
</evidence>
<proteinExistence type="inferred from homology"/>
<dbReference type="Gene3D" id="3.40.630.10">
    <property type="entry name" value="Zn peptidases"/>
    <property type="match status" value="1"/>
</dbReference>
<dbReference type="InterPro" id="IPR011650">
    <property type="entry name" value="Peptidase_M20_dimer"/>
</dbReference>
<comment type="cofactor">
    <cofactor evidence="1">
        <name>Zn(2+)</name>
        <dbReference type="ChEBI" id="CHEBI:29105"/>
    </cofactor>
</comment>
<feature type="active site" description="Proton acceptor" evidence="6">
    <location>
        <position position="147"/>
    </location>
</feature>
<evidence type="ECO:0000256" key="3">
    <source>
        <dbReference type="ARBA" id="ARBA00022801"/>
    </source>
</evidence>
<feature type="binding site" evidence="7">
    <location>
        <position position="148"/>
    </location>
    <ligand>
        <name>Zn(2+)</name>
        <dbReference type="ChEBI" id="CHEBI:29105"/>
        <label>2</label>
    </ligand>
</feature>
<evidence type="ECO:0000256" key="4">
    <source>
        <dbReference type="ARBA" id="ARBA00022833"/>
    </source>
</evidence>
<evidence type="ECO:0000256" key="7">
    <source>
        <dbReference type="PIRSR" id="PIRSR001123-2"/>
    </source>
</evidence>
<dbReference type="SUPFAM" id="SSF55031">
    <property type="entry name" value="Bacterial exopeptidase dimerisation domain"/>
    <property type="match status" value="1"/>
</dbReference>